<evidence type="ECO:0000313" key="5">
    <source>
        <dbReference type="Proteomes" id="UP000708148"/>
    </source>
</evidence>
<evidence type="ECO:0000256" key="1">
    <source>
        <dbReference type="ARBA" id="ARBA00022737"/>
    </source>
</evidence>
<feature type="repeat" description="ANK" evidence="3">
    <location>
        <begin position="58"/>
        <end position="90"/>
    </location>
</feature>
<evidence type="ECO:0000313" key="4">
    <source>
        <dbReference type="EMBL" id="CAD7695177.1"/>
    </source>
</evidence>
<dbReference type="GO" id="GO:0085020">
    <property type="term" value="P:protein K6-linked ubiquitination"/>
    <property type="evidence" value="ECO:0007669"/>
    <property type="project" value="TreeGrafter"/>
</dbReference>
<keyword evidence="2 3" id="KW-0040">ANK repeat</keyword>
<accession>A0A8S1IL86</accession>
<feature type="repeat" description="ANK" evidence="3">
    <location>
        <begin position="364"/>
        <end position="396"/>
    </location>
</feature>
<dbReference type="Pfam" id="PF12796">
    <property type="entry name" value="Ank_2"/>
    <property type="match status" value="3"/>
</dbReference>
<dbReference type="OrthoDB" id="1674856at2759"/>
<reference evidence="4" key="1">
    <citation type="submission" date="2020-12" db="EMBL/GenBank/DDBJ databases">
        <authorList>
            <person name="Iha C."/>
        </authorList>
    </citation>
    <scope>NUCLEOTIDE SEQUENCE</scope>
</reference>
<dbReference type="PANTHER" id="PTHR24171">
    <property type="entry name" value="ANKYRIN REPEAT DOMAIN-CONTAINING PROTEIN 39-RELATED"/>
    <property type="match status" value="1"/>
</dbReference>
<evidence type="ECO:0008006" key="6">
    <source>
        <dbReference type="Google" id="ProtNLM"/>
    </source>
</evidence>
<keyword evidence="1" id="KW-0677">Repeat</keyword>
<comment type="caution">
    <text evidence="4">The sequence shown here is derived from an EMBL/GenBank/DDBJ whole genome shotgun (WGS) entry which is preliminary data.</text>
</comment>
<dbReference type="PROSITE" id="PS50088">
    <property type="entry name" value="ANK_REPEAT"/>
    <property type="match status" value="6"/>
</dbReference>
<dbReference type="EMBL" id="CAJHUC010000316">
    <property type="protein sequence ID" value="CAD7695177.1"/>
    <property type="molecule type" value="Genomic_DNA"/>
</dbReference>
<dbReference type="AlphaFoldDB" id="A0A8S1IL86"/>
<sequence length="658" mass="69279">MNGDVDLLRMAIDRGADIDTKFTRARGTALVAAAAMGNMEVARTLIEAGANVDAMDKDGYSPFALAVLNGDLEMVMMFLDAGATPRRVEGSKYGDYGYGYDYEYDDEMGVYDYEDDVTVPTLSLVSDYVEDVMGADDVRYVDDVRSVDDAPAVAGMAGRQGGDMISRAMELISSMTPVDMVTMLGEPNPEAPVVGGGVRTWKMPRGANAVSAIANDVSADGEGEWVSAEPWTGTTILEDELPAKAVDPDKMLLRAARRGNSKKVLKALRAGADVNAAHGKFEETPLLLATQMGHVDLARILIEAGADLESADRDGLTPLTTAIFMRNMKMVEMLLEAGADPKGVSASYTFAADDGVDEDEDDAYQFTPLFAAAQVGDVRIVQALLAAGAQPDQRDEGQDSVLFGVMYNEGPAGENVAQALLDAGADPNARGEKNRTPLFWAAELGNLGVAEVLLDAGADPLARDDDGMTAADVICACEDDEEEWYTICLPGGCHVQGTREELEGLLANAAEIEVEVFDAVDDVADGVTDGVTGGAHDGKAEMPVDQMPMFHAIRRFVEGGSEEGDSEGPREKEGAALVKAEENKVEESGGADGPDCRVGGCGVPGKGDELAKLPMEVNSTLVENFAVSSVPAVVHNLTAGLDAAASGNPAVPENELQA</sequence>
<dbReference type="Proteomes" id="UP000708148">
    <property type="component" value="Unassembled WGS sequence"/>
</dbReference>
<organism evidence="4 5">
    <name type="scientific">Ostreobium quekettii</name>
    <dbReference type="NCBI Taxonomy" id="121088"/>
    <lineage>
        <taxon>Eukaryota</taxon>
        <taxon>Viridiplantae</taxon>
        <taxon>Chlorophyta</taxon>
        <taxon>core chlorophytes</taxon>
        <taxon>Ulvophyceae</taxon>
        <taxon>TCBD clade</taxon>
        <taxon>Bryopsidales</taxon>
        <taxon>Ostreobineae</taxon>
        <taxon>Ostreobiaceae</taxon>
        <taxon>Ostreobium</taxon>
    </lineage>
</organism>
<feature type="repeat" description="ANK" evidence="3">
    <location>
        <begin position="433"/>
        <end position="465"/>
    </location>
</feature>
<name>A0A8S1IL86_9CHLO</name>
<dbReference type="InterPro" id="IPR036770">
    <property type="entry name" value="Ankyrin_rpt-contain_sf"/>
</dbReference>
<feature type="repeat" description="ANK" evidence="3">
    <location>
        <begin position="314"/>
        <end position="346"/>
    </location>
</feature>
<evidence type="ECO:0000256" key="3">
    <source>
        <dbReference type="PROSITE-ProRule" id="PRU00023"/>
    </source>
</evidence>
<proteinExistence type="predicted"/>
<feature type="repeat" description="ANK" evidence="3">
    <location>
        <begin position="281"/>
        <end position="313"/>
    </location>
</feature>
<dbReference type="Gene3D" id="1.25.40.20">
    <property type="entry name" value="Ankyrin repeat-containing domain"/>
    <property type="match status" value="3"/>
</dbReference>
<dbReference type="PROSITE" id="PS50297">
    <property type="entry name" value="ANK_REP_REGION"/>
    <property type="match status" value="6"/>
</dbReference>
<dbReference type="GO" id="GO:0004842">
    <property type="term" value="F:ubiquitin-protein transferase activity"/>
    <property type="evidence" value="ECO:0007669"/>
    <property type="project" value="TreeGrafter"/>
</dbReference>
<keyword evidence="5" id="KW-1185">Reference proteome</keyword>
<evidence type="ECO:0000256" key="2">
    <source>
        <dbReference type="ARBA" id="ARBA00023043"/>
    </source>
</evidence>
<feature type="repeat" description="ANK" evidence="3">
    <location>
        <begin position="25"/>
        <end position="57"/>
    </location>
</feature>
<gene>
    <name evidence="4" type="ORF">OSTQU699_LOCUS538</name>
</gene>
<dbReference type="InterPro" id="IPR002110">
    <property type="entry name" value="Ankyrin_rpt"/>
</dbReference>
<dbReference type="SUPFAM" id="SSF48403">
    <property type="entry name" value="Ankyrin repeat"/>
    <property type="match status" value="1"/>
</dbReference>
<dbReference type="SMART" id="SM00248">
    <property type="entry name" value="ANK"/>
    <property type="match status" value="8"/>
</dbReference>
<dbReference type="PANTHER" id="PTHR24171:SF8">
    <property type="entry name" value="BRCA1-ASSOCIATED RING DOMAIN PROTEIN 1"/>
    <property type="match status" value="1"/>
</dbReference>
<protein>
    <recommendedName>
        <fullName evidence="6">Ankyrin repeat</fullName>
    </recommendedName>
</protein>